<name>A0ABN6YL51_9MICO</name>
<dbReference type="Gene3D" id="3.40.50.12780">
    <property type="entry name" value="N-terminal domain of ligase-like"/>
    <property type="match status" value="1"/>
</dbReference>
<accession>A0ABN6YL51</accession>
<dbReference type="InterPro" id="IPR042099">
    <property type="entry name" value="ANL_N_sf"/>
</dbReference>
<organism evidence="2 3">
    <name type="scientific">Barrientosiimonas endolithica</name>
    <dbReference type="NCBI Taxonomy" id="1535208"/>
    <lineage>
        <taxon>Bacteria</taxon>
        <taxon>Bacillati</taxon>
        <taxon>Actinomycetota</taxon>
        <taxon>Actinomycetes</taxon>
        <taxon>Micrococcales</taxon>
        <taxon>Dermacoccaceae</taxon>
        <taxon>Barrientosiimonas</taxon>
    </lineage>
</organism>
<protein>
    <recommendedName>
        <fullName evidence="1">AMP-dependent synthetase/ligase domain-containing protein</fullName>
    </recommendedName>
</protein>
<dbReference type="Pfam" id="PF00501">
    <property type="entry name" value="AMP-binding"/>
    <property type="match status" value="1"/>
</dbReference>
<evidence type="ECO:0000313" key="3">
    <source>
        <dbReference type="Proteomes" id="UP001321421"/>
    </source>
</evidence>
<sequence length="171" mass="17848">MRRAAQITSKPSAASRRALARPMPLLAPVTTARGRAVMAPFNTGLPWPGAPIRPYAVAPDRLPAYVEALAAMLEGDGPALLPYADGDPEPAVPDDADLPDDLGLVVSTSGSTGAPKRAMLTRAALRASGTATHDRLGGEGMWLLPLPAQHIAGTQVILRSSLRAEHRCCST</sequence>
<keyword evidence="3" id="KW-1185">Reference proteome</keyword>
<dbReference type="Proteomes" id="UP001321421">
    <property type="component" value="Chromosome"/>
</dbReference>
<evidence type="ECO:0000259" key="1">
    <source>
        <dbReference type="Pfam" id="PF00501"/>
    </source>
</evidence>
<evidence type="ECO:0000313" key="2">
    <source>
        <dbReference type="EMBL" id="BDZ56731.1"/>
    </source>
</evidence>
<feature type="domain" description="AMP-dependent synthetase/ligase" evidence="1">
    <location>
        <begin position="91"/>
        <end position="158"/>
    </location>
</feature>
<dbReference type="EMBL" id="AP027735">
    <property type="protein sequence ID" value="BDZ56731.1"/>
    <property type="molecule type" value="Genomic_DNA"/>
</dbReference>
<dbReference type="InterPro" id="IPR000873">
    <property type="entry name" value="AMP-dep_synth/lig_dom"/>
</dbReference>
<reference evidence="3" key="1">
    <citation type="journal article" date="2019" name="Int. J. Syst. Evol. Microbiol.">
        <title>The Global Catalogue of Microorganisms (GCM) 10K type strain sequencing project: providing services to taxonomists for standard genome sequencing and annotation.</title>
        <authorList>
            <consortium name="The Broad Institute Genomics Platform"/>
            <consortium name="The Broad Institute Genome Sequencing Center for Infectious Disease"/>
            <person name="Wu L."/>
            <person name="Ma J."/>
        </authorList>
    </citation>
    <scope>NUCLEOTIDE SEQUENCE [LARGE SCALE GENOMIC DNA]</scope>
    <source>
        <strain evidence="3">NBRC 110608</strain>
    </source>
</reference>
<gene>
    <name evidence="2" type="ORF">GCM10025872_03880</name>
</gene>
<dbReference type="SUPFAM" id="SSF56801">
    <property type="entry name" value="Acetyl-CoA synthetase-like"/>
    <property type="match status" value="1"/>
</dbReference>
<proteinExistence type="predicted"/>